<name>A0A0K0DKN0_ANGCA</name>
<evidence type="ECO:0000313" key="2">
    <source>
        <dbReference type="Proteomes" id="UP000035642"/>
    </source>
</evidence>
<dbReference type="Pfam" id="PF17618">
    <property type="entry name" value="SL4P"/>
    <property type="match status" value="1"/>
</dbReference>
<dbReference type="Proteomes" id="UP000035642">
    <property type="component" value="Unassembled WGS sequence"/>
</dbReference>
<dbReference type="WBParaSite" id="ACAC_0001207901-mRNA-1">
    <property type="protein sequence ID" value="ACAC_0001207901-mRNA-1"/>
    <property type="gene ID" value="ACAC_0001207901"/>
</dbReference>
<accession>A0A0K0DKN0</accession>
<protein>
    <submittedName>
        <fullName evidence="3">PB1 domain-containing protein</fullName>
    </submittedName>
</protein>
<reference evidence="2" key="1">
    <citation type="submission" date="2012-09" db="EMBL/GenBank/DDBJ databases">
        <authorList>
            <person name="Martin A.A."/>
        </authorList>
    </citation>
    <scope>NUCLEOTIDE SEQUENCE</scope>
</reference>
<dbReference type="InterPro" id="IPR035127">
    <property type="entry name" value="SL4P"/>
</dbReference>
<keyword evidence="2" id="KW-1185">Reference proteome</keyword>
<reference evidence="3" key="2">
    <citation type="submission" date="2017-02" db="UniProtKB">
        <authorList>
            <consortium name="WormBaseParasite"/>
        </authorList>
    </citation>
    <scope>IDENTIFICATION</scope>
</reference>
<organism evidence="2 3">
    <name type="scientific">Angiostrongylus cantonensis</name>
    <name type="common">Rat lungworm</name>
    <dbReference type="NCBI Taxonomy" id="6313"/>
    <lineage>
        <taxon>Eukaryota</taxon>
        <taxon>Metazoa</taxon>
        <taxon>Ecdysozoa</taxon>
        <taxon>Nematoda</taxon>
        <taxon>Chromadorea</taxon>
        <taxon>Rhabditida</taxon>
        <taxon>Rhabditina</taxon>
        <taxon>Rhabditomorpha</taxon>
        <taxon>Strongyloidea</taxon>
        <taxon>Metastrongylidae</taxon>
        <taxon>Angiostrongylus</taxon>
    </lineage>
</organism>
<proteinExistence type="predicted"/>
<feature type="compositionally biased region" description="Basic and acidic residues" evidence="1">
    <location>
        <begin position="105"/>
        <end position="121"/>
    </location>
</feature>
<evidence type="ECO:0000256" key="1">
    <source>
        <dbReference type="SAM" id="MobiDB-lite"/>
    </source>
</evidence>
<feature type="region of interest" description="Disordered" evidence="1">
    <location>
        <begin position="105"/>
        <end position="127"/>
    </location>
</feature>
<sequence>MSSLMDVWSAQQNMDGSTTEEKTACFRLIREPSLFITKYSDDKDDLYRSFMKKLDELNIPKRSMYHINHRGEHYEIDGADALFRHAKECYVMMVYVHAEGKNEDSSSDRIELDQKSPERKRLTMGQKCTSKSRSHKKNYLWDPYYSCRYQCYFPRLSYGHSTYSHSCYEQFPQACHNQPTPFCPFMPFYHCPYPRLQRCPFFRMRCVRSGHPNNDWPDGYYSY</sequence>
<dbReference type="AlphaFoldDB" id="A0A0K0DKN0"/>
<evidence type="ECO:0000313" key="3">
    <source>
        <dbReference type="WBParaSite" id="ACAC_0001207901-mRNA-1"/>
    </source>
</evidence>